<dbReference type="EMBL" id="BAAALD010000021">
    <property type="protein sequence ID" value="GAA1082820.1"/>
    <property type="molecule type" value="Genomic_DNA"/>
</dbReference>
<gene>
    <name evidence="3" type="ORF">GCM10009663_27250</name>
</gene>
<evidence type="ECO:0000313" key="3">
    <source>
        <dbReference type="EMBL" id="GAA1082820.1"/>
    </source>
</evidence>
<feature type="compositionally biased region" description="Low complexity" evidence="1">
    <location>
        <begin position="61"/>
        <end position="70"/>
    </location>
</feature>
<evidence type="ECO:0000256" key="1">
    <source>
        <dbReference type="SAM" id="MobiDB-lite"/>
    </source>
</evidence>
<dbReference type="Pfam" id="PF12728">
    <property type="entry name" value="HTH_17"/>
    <property type="match status" value="1"/>
</dbReference>
<dbReference type="InterPro" id="IPR041657">
    <property type="entry name" value="HTH_17"/>
</dbReference>
<name>A0ABN1THK4_9ACTN</name>
<feature type="domain" description="Helix-turn-helix" evidence="2">
    <location>
        <begin position="113"/>
        <end position="159"/>
    </location>
</feature>
<dbReference type="InterPro" id="IPR010093">
    <property type="entry name" value="SinI_DNA-bd"/>
</dbReference>
<comment type="caution">
    <text evidence="3">The sequence shown here is derived from an EMBL/GenBank/DDBJ whole genome shotgun (WGS) entry which is preliminary data.</text>
</comment>
<proteinExistence type="predicted"/>
<accession>A0ABN1THK4</accession>
<dbReference type="Proteomes" id="UP001499987">
    <property type="component" value="Unassembled WGS sequence"/>
</dbReference>
<sequence length="170" mass="17165">MSSMNASGRPGHPGLSGPIPATGRQGGKGTSAAAADSTHPDNPGSPAAPGPVQPDPGGGLASLLGLPQPGASVAQPSVRRPQQRHPASARAAQQTSSQAGSAGEPCPAPGHLLLTPEQAAALLQIPASWLRKKAAAGLIPSTLLGRHLRFSQQDLDDIIRVGNRPRNHRA</sequence>
<keyword evidence="4" id="KW-1185">Reference proteome</keyword>
<feature type="region of interest" description="Disordered" evidence="1">
    <location>
        <begin position="1"/>
        <end position="111"/>
    </location>
</feature>
<reference evidence="3 4" key="1">
    <citation type="journal article" date="2019" name="Int. J. Syst. Evol. Microbiol.">
        <title>The Global Catalogue of Microorganisms (GCM) 10K type strain sequencing project: providing services to taxonomists for standard genome sequencing and annotation.</title>
        <authorList>
            <consortium name="The Broad Institute Genomics Platform"/>
            <consortium name="The Broad Institute Genome Sequencing Center for Infectious Disease"/>
            <person name="Wu L."/>
            <person name="Ma J."/>
        </authorList>
    </citation>
    <scope>NUCLEOTIDE SEQUENCE [LARGE SCALE GENOMIC DNA]</scope>
    <source>
        <strain evidence="3 4">JCM 13002</strain>
    </source>
</reference>
<evidence type="ECO:0000259" key="2">
    <source>
        <dbReference type="Pfam" id="PF12728"/>
    </source>
</evidence>
<feature type="compositionally biased region" description="Low complexity" evidence="1">
    <location>
        <begin position="88"/>
        <end position="102"/>
    </location>
</feature>
<organism evidence="3 4">
    <name type="scientific">Kitasatospora arboriphila</name>
    <dbReference type="NCBI Taxonomy" id="258052"/>
    <lineage>
        <taxon>Bacteria</taxon>
        <taxon>Bacillati</taxon>
        <taxon>Actinomycetota</taxon>
        <taxon>Actinomycetes</taxon>
        <taxon>Kitasatosporales</taxon>
        <taxon>Streptomycetaceae</taxon>
        <taxon>Kitasatospora</taxon>
    </lineage>
</organism>
<protein>
    <recommendedName>
        <fullName evidence="2">Helix-turn-helix domain-containing protein</fullName>
    </recommendedName>
</protein>
<dbReference type="NCBIfam" id="TIGR01764">
    <property type="entry name" value="excise"/>
    <property type="match status" value="1"/>
</dbReference>
<evidence type="ECO:0000313" key="4">
    <source>
        <dbReference type="Proteomes" id="UP001499987"/>
    </source>
</evidence>